<reference evidence="2 4" key="2">
    <citation type="submission" date="2020-05" db="EMBL/GenBank/DDBJ databases">
        <authorList>
            <person name="Campoy J."/>
            <person name="Schneeberger K."/>
            <person name="Spophaly S."/>
        </authorList>
    </citation>
    <scope>NUCLEOTIDE SEQUENCE [LARGE SCALE GENOMIC DNA]</scope>
    <source>
        <strain evidence="2">PruArmRojPasFocal</strain>
    </source>
</reference>
<evidence type="ECO:0000313" key="4">
    <source>
        <dbReference type="Proteomes" id="UP000507222"/>
    </source>
</evidence>
<dbReference type="EMBL" id="CAEKDK010000005">
    <property type="protein sequence ID" value="CAB4281319.1"/>
    <property type="molecule type" value="Genomic_DNA"/>
</dbReference>
<reference evidence="5" key="1">
    <citation type="journal article" date="2020" name="Genome Biol.">
        <title>Gamete binning: chromosome-level and haplotype-resolved genome assembly enabled by high-throughput single-cell sequencing of gamete genomes.</title>
        <authorList>
            <person name="Campoy J.A."/>
            <person name="Sun H."/>
            <person name="Goel M."/>
            <person name="Jiao W.-B."/>
            <person name="Folz-Donahue K."/>
            <person name="Wang N."/>
            <person name="Rubio M."/>
            <person name="Liu C."/>
            <person name="Kukat C."/>
            <person name="Ruiz D."/>
            <person name="Huettel B."/>
            <person name="Schneeberger K."/>
        </authorList>
    </citation>
    <scope>NUCLEOTIDE SEQUENCE [LARGE SCALE GENOMIC DNA]</scope>
    <source>
        <strain evidence="5">cv. Rojo Pasion</strain>
    </source>
</reference>
<name>A0A6J5UX91_PRUAR</name>
<evidence type="ECO:0000313" key="2">
    <source>
        <dbReference type="EMBL" id="CAB4281319.1"/>
    </source>
</evidence>
<feature type="transmembrane region" description="Helical" evidence="1">
    <location>
        <begin position="20"/>
        <end position="41"/>
    </location>
</feature>
<keyword evidence="1" id="KW-0812">Transmembrane</keyword>
<dbReference type="Proteomes" id="UP000507245">
    <property type="component" value="Unassembled WGS sequence"/>
</dbReference>
<accession>A0A6J5UX91</accession>
<keyword evidence="1" id="KW-0472">Membrane</keyword>
<evidence type="ECO:0000256" key="1">
    <source>
        <dbReference type="SAM" id="Phobius"/>
    </source>
</evidence>
<dbReference type="OrthoDB" id="1106094at2759"/>
<keyword evidence="1" id="KW-1133">Transmembrane helix</keyword>
<gene>
    <name evidence="2" type="ORF">CURHAP_LOCUS34361</name>
    <name evidence="3" type="ORF">ORAREDHAP_LOCUS33959</name>
</gene>
<dbReference type="Proteomes" id="UP000507222">
    <property type="component" value="Unassembled WGS sequence"/>
</dbReference>
<organism evidence="2 4">
    <name type="scientific">Prunus armeniaca</name>
    <name type="common">Apricot</name>
    <name type="synonym">Armeniaca vulgaris</name>
    <dbReference type="NCBI Taxonomy" id="36596"/>
    <lineage>
        <taxon>Eukaryota</taxon>
        <taxon>Viridiplantae</taxon>
        <taxon>Streptophyta</taxon>
        <taxon>Embryophyta</taxon>
        <taxon>Tracheophyta</taxon>
        <taxon>Spermatophyta</taxon>
        <taxon>Magnoliopsida</taxon>
        <taxon>eudicotyledons</taxon>
        <taxon>Gunneridae</taxon>
        <taxon>Pentapetalae</taxon>
        <taxon>rosids</taxon>
        <taxon>fabids</taxon>
        <taxon>Rosales</taxon>
        <taxon>Rosaceae</taxon>
        <taxon>Amygdaloideae</taxon>
        <taxon>Amygdaleae</taxon>
        <taxon>Prunus</taxon>
    </lineage>
</organism>
<dbReference type="AlphaFoldDB" id="A0A6J5UX91"/>
<sequence>MLRVWREIGSVDGGVATANWLVFWAALVSLCLVSVIVFSCADGVSSKGKNTAGDTELYGGGCAAECGAACGA</sequence>
<evidence type="ECO:0000313" key="3">
    <source>
        <dbReference type="EMBL" id="CAB4311731.1"/>
    </source>
</evidence>
<dbReference type="EMBL" id="CAEKKB010000005">
    <property type="protein sequence ID" value="CAB4311731.1"/>
    <property type="molecule type" value="Genomic_DNA"/>
</dbReference>
<keyword evidence="5" id="KW-1185">Reference proteome</keyword>
<dbReference type="PANTHER" id="PTHR37199">
    <property type="entry name" value="TRANSMEMBRANE PROTEIN"/>
    <property type="match status" value="1"/>
</dbReference>
<dbReference type="PANTHER" id="PTHR37199:SF2">
    <property type="entry name" value="MEMBRANE LIPOPROTEIN"/>
    <property type="match status" value="1"/>
</dbReference>
<proteinExistence type="predicted"/>
<protein>
    <submittedName>
        <fullName evidence="2">Uncharacterized protein</fullName>
    </submittedName>
</protein>
<evidence type="ECO:0000313" key="5">
    <source>
        <dbReference type="Proteomes" id="UP000507245"/>
    </source>
</evidence>